<gene>
    <name evidence="2" type="ORF">WJX84_007414</name>
</gene>
<sequence length="450" mass="47607">MTLSSRDQLCVREKAGALQAGELLSALQNCFAGLDKAAARVNREPGCTAAKLAHDTWVCSWLCVMERAAELVETERFPQQAVVGAIRDGLRSWPAAAQSLLQQHSAEALQSPSALPLLLHSLPVAAACAQAAFLSAAVNLLPSSRGTQDALSAGEEYPLSPLAISNLRQYLIQALSQHPSRECTKEAQSPNCTGDGSAGHSVMCRGLSAPAASQASATAHMLGGRDRPKPPALKFNPLRKKPGNISGLHMESSVTAESQDPKAATAEQVPAASQQDDLAAAVAGVARCIMTDLLEPARLIGWLGLQQPQASPTKTAAAEGQEGAAAEVEHSKGLLEILTLHHEVASEMLKKRWHGTPAPRRRSGRQVPHAYVSKQPEATVKAAIPISAADAALSLTLAHLKHVMNGRDQMQHKTGGLGRAQIDMDRLNVTEAAQMAWQVYSQCVEAADLP</sequence>
<protein>
    <submittedName>
        <fullName evidence="2">Uncharacterized protein</fullName>
    </submittedName>
</protein>
<evidence type="ECO:0000256" key="1">
    <source>
        <dbReference type="SAM" id="MobiDB-lite"/>
    </source>
</evidence>
<comment type="caution">
    <text evidence="2">The sequence shown here is derived from an EMBL/GenBank/DDBJ whole genome shotgun (WGS) entry which is preliminary data.</text>
</comment>
<keyword evidence="3" id="KW-1185">Reference proteome</keyword>
<reference evidence="2 3" key="1">
    <citation type="journal article" date="2024" name="Nat. Commun.">
        <title>Phylogenomics reveals the evolutionary origins of lichenization in chlorophyte algae.</title>
        <authorList>
            <person name="Puginier C."/>
            <person name="Libourel C."/>
            <person name="Otte J."/>
            <person name="Skaloud P."/>
            <person name="Haon M."/>
            <person name="Grisel S."/>
            <person name="Petersen M."/>
            <person name="Berrin J.G."/>
            <person name="Delaux P.M."/>
            <person name="Dal Grande F."/>
            <person name="Keller J."/>
        </authorList>
    </citation>
    <scope>NUCLEOTIDE SEQUENCE [LARGE SCALE GENOMIC DNA]</scope>
    <source>
        <strain evidence="2 3">SAG 2523</strain>
    </source>
</reference>
<dbReference type="EMBL" id="JALJOV010001499">
    <property type="protein sequence ID" value="KAK9847041.1"/>
    <property type="molecule type" value="Genomic_DNA"/>
</dbReference>
<evidence type="ECO:0000313" key="3">
    <source>
        <dbReference type="Proteomes" id="UP001485043"/>
    </source>
</evidence>
<proteinExistence type="predicted"/>
<dbReference type="AlphaFoldDB" id="A0AAW1SM41"/>
<evidence type="ECO:0000313" key="2">
    <source>
        <dbReference type="EMBL" id="KAK9847041.1"/>
    </source>
</evidence>
<accession>A0AAW1SM41</accession>
<name>A0AAW1SM41_9CHLO</name>
<feature type="region of interest" description="Disordered" evidence="1">
    <location>
        <begin position="215"/>
        <end position="247"/>
    </location>
</feature>
<dbReference type="Proteomes" id="UP001485043">
    <property type="component" value="Unassembled WGS sequence"/>
</dbReference>
<organism evidence="2 3">
    <name type="scientific">Apatococcus fuscideae</name>
    <dbReference type="NCBI Taxonomy" id="2026836"/>
    <lineage>
        <taxon>Eukaryota</taxon>
        <taxon>Viridiplantae</taxon>
        <taxon>Chlorophyta</taxon>
        <taxon>core chlorophytes</taxon>
        <taxon>Trebouxiophyceae</taxon>
        <taxon>Chlorellales</taxon>
        <taxon>Chlorellaceae</taxon>
        <taxon>Apatococcus</taxon>
    </lineage>
</organism>